<dbReference type="PROSITE" id="PS00109">
    <property type="entry name" value="PROTEIN_KINASE_TYR"/>
    <property type="match status" value="1"/>
</dbReference>
<evidence type="ECO:0000256" key="4">
    <source>
        <dbReference type="ARBA" id="ARBA00022840"/>
    </source>
</evidence>
<reference evidence="7" key="1">
    <citation type="submission" date="2023-03" db="EMBL/GenBank/DDBJ databases">
        <title>Massive genome expansion in bonnet fungi (Mycena s.s.) driven by repeated elements and novel gene families across ecological guilds.</title>
        <authorList>
            <consortium name="Lawrence Berkeley National Laboratory"/>
            <person name="Harder C.B."/>
            <person name="Miyauchi S."/>
            <person name="Viragh M."/>
            <person name="Kuo A."/>
            <person name="Thoen E."/>
            <person name="Andreopoulos B."/>
            <person name="Lu D."/>
            <person name="Skrede I."/>
            <person name="Drula E."/>
            <person name="Henrissat B."/>
            <person name="Morin E."/>
            <person name="Kohler A."/>
            <person name="Barry K."/>
            <person name="LaButti K."/>
            <person name="Morin E."/>
            <person name="Salamov A."/>
            <person name="Lipzen A."/>
            <person name="Mereny Z."/>
            <person name="Hegedus B."/>
            <person name="Baldrian P."/>
            <person name="Stursova M."/>
            <person name="Weitz H."/>
            <person name="Taylor A."/>
            <person name="Grigoriev I.V."/>
            <person name="Nagy L.G."/>
            <person name="Martin F."/>
            <person name="Kauserud H."/>
        </authorList>
    </citation>
    <scope>NUCLEOTIDE SEQUENCE</scope>
    <source>
        <strain evidence="7">CBHHK067</strain>
    </source>
</reference>
<evidence type="ECO:0000259" key="6">
    <source>
        <dbReference type="PROSITE" id="PS50011"/>
    </source>
</evidence>
<dbReference type="PANTHER" id="PTHR44329">
    <property type="entry name" value="SERINE/THREONINE-PROTEIN KINASE TNNI3K-RELATED"/>
    <property type="match status" value="1"/>
</dbReference>
<evidence type="ECO:0000313" key="8">
    <source>
        <dbReference type="Proteomes" id="UP001221757"/>
    </source>
</evidence>
<keyword evidence="3 7" id="KW-0418">Kinase</keyword>
<dbReference type="GO" id="GO:0005524">
    <property type="term" value="F:ATP binding"/>
    <property type="evidence" value="ECO:0007669"/>
    <property type="project" value="UniProtKB-KW"/>
</dbReference>
<dbReference type="EMBL" id="JARKIE010000060">
    <property type="protein sequence ID" value="KAJ7691112.1"/>
    <property type="molecule type" value="Genomic_DNA"/>
</dbReference>
<accession>A0AAD7DH38</accession>
<feature type="compositionally biased region" description="Pro residues" evidence="5">
    <location>
        <begin position="32"/>
        <end position="42"/>
    </location>
</feature>
<evidence type="ECO:0000313" key="7">
    <source>
        <dbReference type="EMBL" id="KAJ7691112.1"/>
    </source>
</evidence>
<dbReference type="InterPro" id="IPR011009">
    <property type="entry name" value="Kinase-like_dom_sf"/>
</dbReference>
<evidence type="ECO:0000256" key="1">
    <source>
        <dbReference type="ARBA" id="ARBA00022679"/>
    </source>
</evidence>
<dbReference type="GO" id="GO:0004674">
    <property type="term" value="F:protein serine/threonine kinase activity"/>
    <property type="evidence" value="ECO:0007669"/>
    <property type="project" value="TreeGrafter"/>
</dbReference>
<dbReference type="Pfam" id="PF07714">
    <property type="entry name" value="PK_Tyr_Ser-Thr"/>
    <property type="match status" value="1"/>
</dbReference>
<protein>
    <submittedName>
        <fullName evidence="7">Kinase-like domain-containing protein</fullName>
    </submittedName>
</protein>
<dbReference type="Proteomes" id="UP001221757">
    <property type="component" value="Unassembled WGS sequence"/>
</dbReference>
<dbReference type="SUPFAM" id="SSF56112">
    <property type="entry name" value="Protein kinase-like (PK-like)"/>
    <property type="match status" value="1"/>
</dbReference>
<evidence type="ECO:0000256" key="3">
    <source>
        <dbReference type="ARBA" id="ARBA00022777"/>
    </source>
</evidence>
<feature type="region of interest" description="Disordered" evidence="5">
    <location>
        <begin position="16"/>
        <end position="47"/>
    </location>
</feature>
<evidence type="ECO:0000256" key="5">
    <source>
        <dbReference type="SAM" id="MobiDB-lite"/>
    </source>
</evidence>
<dbReference type="InterPro" id="IPR001245">
    <property type="entry name" value="Ser-Thr/Tyr_kinase_cat_dom"/>
</dbReference>
<keyword evidence="1" id="KW-0808">Transferase</keyword>
<organism evidence="7 8">
    <name type="scientific">Mycena rosella</name>
    <name type="common">Pink bonnet</name>
    <name type="synonym">Agaricus rosellus</name>
    <dbReference type="NCBI Taxonomy" id="1033263"/>
    <lineage>
        <taxon>Eukaryota</taxon>
        <taxon>Fungi</taxon>
        <taxon>Dikarya</taxon>
        <taxon>Basidiomycota</taxon>
        <taxon>Agaricomycotina</taxon>
        <taxon>Agaricomycetes</taxon>
        <taxon>Agaricomycetidae</taxon>
        <taxon>Agaricales</taxon>
        <taxon>Marasmiineae</taxon>
        <taxon>Mycenaceae</taxon>
        <taxon>Mycena</taxon>
    </lineage>
</organism>
<proteinExistence type="predicted"/>
<dbReference type="InterPro" id="IPR008266">
    <property type="entry name" value="Tyr_kinase_AS"/>
</dbReference>
<gene>
    <name evidence="7" type="ORF">B0H17DRAFT_574270</name>
</gene>
<dbReference type="InterPro" id="IPR000719">
    <property type="entry name" value="Prot_kinase_dom"/>
</dbReference>
<sequence>MDIHVWRQEASEASWSDPYLEGSSSSSDLDLPPAPIYTPPAAPTERSTPLTNTLIYQNWILFVKGVCSAQTPGLLETMGATDLVESLETRKNLLELSVSLDLESDPIFLSALRADEERITKLLVSILYSESVEDAVLRLEGDSAQVFLDVVQDALDRGLFIAQEHGWKARRLIRKLSEACDMLPSALFITGVRGREEHPMFGGGYGDIYRASYGNEAVALKHLRHGLRGAGQRRVRLKFSREALVWRDLHHPNILSFIGIDRESFPSSLCMVSPWMEHGTVLNYLERHGQSKVDKFLYEIAQGLRYLHSCNIVHGDLRGSNVLINEDRSACLADFGLSVFSNSRSLTRSSTRAGSLYWLAPELIDPERFGRRFTRTPATDVYAFGCVCVELYTGRPPFSEISEPAALLKTDNGEREGRPSGAPAMSDALWQQITACWEENPVNRPAARLVVATMAKLASKRSSVRRLPPLPVHTYNSWTPYELFQACKIGVGTAALLNQTLAMMAPEDLGNTLITEFHESRLGRTVNRSRRGRLRTVKTC</sequence>
<comment type="caution">
    <text evidence="7">The sequence shown here is derived from an EMBL/GenBank/DDBJ whole genome shotgun (WGS) entry which is preliminary data.</text>
</comment>
<keyword evidence="8" id="KW-1185">Reference proteome</keyword>
<dbReference type="Gene3D" id="1.10.510.10">
    <property type="entry name" value="Transferase(Phosphotransferase) domain 1"/>
    <property type="match status" value="1"/>
</dbReference>
<feature type="domain" description="Protein kinase" evidence="6">
    <location>
        <begin position="194"/>
        <end position="457"/>
    </location>
</feature>
<dbReference type="InterPro" id="IPR051681">
    <property type="entry name" value="Ser/Thr_Kinases-Pseudokinases"/>
</dbReference>
<dbReference type="AlphaFoldDB" id="A0AAD7DH38"/>
<dbReference type="PROSITE" id="PS50011">
    <property type="entry name" value="PROTEIN_KINASE_DOM"/>
    <property type="match status" value="1"/>
</dbReference>
<name>A0AAD7DH38_MYCRO</name>
<feature type="compositionally biased region" description="Low complexity" evidence="5">
    <location>
        <begin position="16"/>
        <end position="31"/>
    </location>
</feature>
<keyword evidence="2" id="KW-0547">Nucleotide-binding</keyword>
<dbReference type="PANTHER" id="PTHR44329:SF288">
    <property type="entry name" value="MITOGEN-ACTIVATED PROTEIN KINASE KINASE KINASE 20"/>
    <property type="match status" value="1"/>
</dbReference>
<keyword evidence="4" id="KW-0067">ATP-binding</keyword>
<evidence type="ECO:0000256" key="2">
    <source>
        <dbReference type="ARBA" id="ARBA00022741"/>
    </source>
</evidence>